<reference evidence="3" key="1">
    <citation type="submission" date="2015-05" db="EMBL/GenBank/DDBJ databases">
        <authorList>
            <person name="Fogelqvist Johan"/>
        </authorList>
    </citation>
    <scope>NUCLEOTIDE SEQUENCE [LARGE SCALE GENOMIC DNA]</scope>
</reference>
<evidence type="ECO:0000313" key="2">
    <source>
        <dbReference type="EMBL" id="CRK48573.1"/>
    </source>
</evidence>
<name>A0A0G4NPZ8_VERLO</name>
<feature type="compositionally biased region" description="Basic residues" evidence="1">
    <location>
        <begin position="1"/>
        <end position="11"/>
    </location>
</feature>
<dbReference type="Proteomes" id="UP000045706">
    <property type="component" value="Unassembled WGS sequence"/>
</dbReference>
<evidence type="ECO:0000313" key="3">
    <source>
        <dbReference type="Proteomes" id="UP000045706"/>
    </source>
</evidence>
<organism evidence="2 3">
    <name type="scientific">Verticillium longisporum</name>
    <name type="common">Verticillium dahliae var. longisporum</name>
    <dbReference type="NCBI Taxonomy" id="100787"/>
    <lineage>
        <taxon>Eukaryota</taxon>
        <taxon>Fungi</taxon>
        <taxon>Dikarya</taxon>
        <taxon>Ascomycota</taxon>
        <taxon>Pezizomycotina</taxon>
        <taxon>Sordariomycetes</taxon>
        <taxon>Hypocreomycetidae</taxon>
        <taxon>Glomerellales</taxon>
        <taxon>Plectosphaerellaceae</taxon>
        <taxon>Verticillium</taxon>
    </lineage>
</organism>
<dbReference type="AlphaFoldDB" id="A0A0G4NPZ8"/>
<dbReference type="EMBL" id="CVQI01037680">
    <property type="protein sequence ID" value="CRK48573.1"/>
    <property type="molecule type" value="Genomic_DNA"/>
</dbReference>
<evidence type="ECO:0000256" key="1">
    <source>
        <dbReference type="SAM" id="MobiDB-lite"/>
    </source>
</evidence>
<feature type="non-terminal residue" evidence="2">
    <location>
        <position position="1"/>
    </location>
</feature>
<gene>
    <name evidence="2" type="ORF">BN1723_020609</name>
</gene>
<proteinExistence type="predicted"/>
<sequence length="45" mass="4960">YPLQQRPRRHDARGISAAFSPEANHPAGDGRYGRQPVFPLDTASV</sequence>
<accession>A0A0G4NPZ8</accession>
<protein>
    <submittedName>
        <fullName evidence="2">Uncharacterized protein</fullName>
    </submittedName>
</protein>
<feature type="region of interest" description="Disordered" evidence="1">
    <location>
        <begin position="1"/>
        <end position="45"/>
    </location>
</feature>